<feature type="transmembrane region" description="Helical" evidence="8">
    <location>
        <begin position="112"/>
        <end position="129"/>
    </location>
</feature>
<evidence type="ECO:0000256" key="4">
    <source>
        <dbReference type="ARBA" id="ARBA00022544"/>
    </source>
</evidence>
<feature type="transmembrane region" description="Helical" evidence="8">
    <location>
        <begin position="265"/>
        <end position="287"/>
    </location>
</feature>
<evidence type="ECO:0000256" key="2">
    <source>
        <dbReference type="ARBA" id="ARBA00007998"/>
    </source>
</evidence>
<organism evidence="9 10">
    <name type="scientific">Ureibacillus aquaedulcis</name>
    <dbReference type="NCBI Taxonomy" id="3058421"/>
    <lineage>
        <taxon>Bacteria</taxon>
        <taxon>Bacillati</taxon>
        <taxon>Bacillota</taxon>
        <taxon>Bacilli</taxon>
        <taxon>Bacillales</taxon>
        <taxon>Caryophanaceae</taxon>
        <taxon>Ureibacillus</taxon>
    </lineage>
</organism>
<evidence type="ECO:0000256" key="1">
    <source>
        <dbReference type="ARBA" id="ARBA00004141"/>
    </source>
</evidence>
<evidence type="ECO:0000256" key="3">
    <source>
        <dbReference type="ARBA" id="ARBA00022448"/>
    </source>
</evidence>
<evidence type="ECO:0000256" key="6">
    <source>
        <dbReference type="ARBA" id="ARBA00022989"/>
    </source>
</evidence>
<accession>A0ABT8GTH1</accession>
<keyword evidence="5 8" id="KW-0812">Transmembrane</keyword>
<comment type="similarity">
    <text evidence="2">Belongs to the amino acid-polyamine-organocation (APC) superfamily. Spore germination protein (SGP) (TC 2.A.3.9) family.</text>
</comment>
<dbReference type="EMBL" id="JAUHTQ010000012">
    <property type="protein sequence ID" value="MDN4494717.1"/>
    <property type="molecule type" value="Genomic_DNA"/>
</dbReference>
<keyword evidence="4" id="KW-0309">Germination</keyword>
<dbReference type="Proteomes" id="UP001172743">
    <property type="component" value="Unassembled WGS sequence"/>
</dbReference>
<feature type="transmembrane region" description="Helical" evidence="8">
    <location>
        <begin position="79"/>
        <end position="106"/>
    </location>
</feature>
<dbReference type="RefSeq" id="WP_301139025.1">
    <property type="nucleotide sequence ID" value="NZ_JAUHTQ010000012.1"/>
</dbReference>
<gene>
    <name evidence="9" type="ORF">QYB95_14280</name>
</gene>
<feature type="transmembrane region" description="Helical" evidence="8">
    <location>
        <begin position="134"/>
        <end position="154"/>
    </location>
</feature>
<feature type="transmembrane region" description="Helical" evidence="8">
    <location>
        <begin position="308"/>
        <end position="326"/>
    </location>
</feature>
<proteinExistence type="inferred from homology"/>
<evidence type="ECO:0000313" key="10">
    <source>
        <dbReference type="Proteomes" id="UP001172743"/>
    </source>
</evidence>
<comment type="subcellular location">
    <subcellularLocation>
        <location evidence="1">Membrane</location>
        <topology evidence="1">Multi-pass membrane protein</topology>
    </subcellularLocation>
</comment>
<dbReference type="PANTHER" id="PTHR34975:SF2">
    <property type="entry name" value="SPORE GERMINATION PROTEIN A2"/>
    <property type="match status" value="1"/>
</dbReference>
<reference evidence="9" key="1">
    <citation type="submission" date="2023-07" db="EMBL/GenBank/DDBJ databases">
        <title>Ureibacillus sp. isolated from freshwater well.</title>
        <authorList>
            <person name="Kirdat K."/>
            <person name="Bhatt A."/>
            <person name="Teware R."/>
            <person name="Bhavsar Y."/>
            <person name="Yadav A."/>
        </authorList>
    </citation>
    <scope>NUCLEOTIDE SEQUENCE</scope>
    <source>
        <strain evidence="9">BA0131</strain>
    </source>
</reference>
<keyword evidence="10" id="KW-1185">Reference proteome</keyword>
<feature type="transmembrane region" description="Helical" evidence="8">
    <location>
        <begin position="215"/>
        <end position="235"/>
    </location>
</feature>
<name>A0ABT8GTH1_9BACL</name>
<dbReference type="Pfam" id="PF03845">
    <property type="entry name" value="Spore_permease"/>
    <property type="match status" value="1"/>
</dbReference>
<feature type="transmembrane region" description="Helical" evidence="8">
    <location>
        <begin position="37"/>
        <end position="58"/>
    </location>
</feature>
<evidence type="ECO:0000256" key="8">
    <source>
        <dbReference type="SAM" id="Phobius"/>
    </source>
</evidence>
<evidence type="ECO:0000256" key="7">
    <source>
        <dbReference type="ARBA" id="ARBA00023136"/>
    </source>
</evidence>
<feature type="transmembrane region" description="Helical" evidence="8">
    <location>
        <begin position="183"/>
        <end position="203"/>
    </location>
</feature>
<keyword evidence="7 8" id="KW-0472">Membrane</keyword>
<feature type="transmembrane region" description="Helical" evidence="8">
    <location>
        <begin position="5"/>
        <end position="25"/>
    </location>
</feature>
<keyword evidence="6 8" id="KW-1133">Transmembrane helix</keyword>
<evidence type="ECO:0000313" key="9">
    <source>
        <dbReference type="EMBL" id="MDN4494717.1"/>
    </source>
</evidence>
<dbReference type="InterPro" id="IPR004761">
    <property type="entry name" value="Spore_GerAB"/>
</dbReference>
<evidence type="ECO:0000256" key="5">
    <source>
        <dbReference type="ARBA" id="ARBA00022692"/>
    </source>
</evidence>
<comment type="caution">
    <text evidence="9">The sequence shown here is derived from an EMBL/GenBank/DDBJ whole genome shotgun (WGS) entry which is preliminary data.</text>
</comment>
<sequence>MSRYYYYLIFINMVANIIASVPSILYESHKEGSVSSMILGLVAGTIIVTIYTRFFNAFPGMTLPDLLEKTTAKWFYKPFVLFLAFMWFFAGLITLATYTFLLIRYVTPEMPVIQISLSIILSVIFGCLMRTERVLYTIELILLVTLPLILFIFYKTYSGNSLEWDFVKEAALYVNQLPDLNSFSASFFLFLGVVNLFMFNRFFTKKQSFNWKHVTIIAIISTLNMFTTYFIPIGYNGFENIDELVYPWISTSDSIRMEYFMIERVLFVFLLFYLGIAFVSIMIHWHVSIEFLKFVFNLEKLKIKGFKLGKFIPIPFFIGASLFTIVKLNEYQLLRLSSIFYNSLIFFFPSMILLFFFIKRSMKNAKQAKQN</sequence>
<feature type="transmembrane region" description="Helical" evidence="8">
    <location>
        <begin position="338"/>
        <end position="358"/>
    </location>
</feature>
<keyword evidence="3" id="KW-0813">Transport</keyword>
<protein>
    <submittedName>
        <fullName evidence="9">GerAB/ArcD/ProY family transporter</fullName>
    </submittedName>
</protein>
<dbReference type="PANTHER" id="PTHR34975">
    <property type="entry name" value="SPORE GERMINATION PROTEIN A2"/>
    <property type="match status" value="1"/>
</dbReference>